<protein>
    <submittedName>
        <fullName evidence="2">Uncharacterized protein</fullName>
    </submittedName>
</protein>
<gene>
    <name evidence="2" type="ORF">Tci_905415</name>
</gene>
<keyword evidence="1" id="KW-0175">Coiled coil</keyword>
<comment type="caution">
    <text evidence="2">The sequence shown here is derived from an EMBL/GenBank/DDBJ whole genome shotgun (WGS) entry which is preliminary data.</text>
</comment>
<dbReference type="AlphaFoldDB" id="A0A699VJ61"/>
<feature type="non-terminal residue" evidence="2">
    <location>
        <position position="1"/>
    </location>
</feature>
<accession>A0A699VJ61</accession>
<proteinExistence type="predicted"/>
<reference evidence="2" key="1">
    <citation type="journal article" date="2019" name="Sci. Rep.">
        <title>Draft genome of Tanacetum cinerariifolium, the natural source of mosquito coil.</title>
        <authorList>
            <person name="Yamashiro T."/>
            <person name="Shiraishi A."/>
            <person name="Satake H."/>
            <person name="Nakayama K."/>
        </authorList>
    </citation>
    <scope>NUCLEOTIDE SEQUENCE</scope>
</reference>
<evidence type="ECO:0000313" key="2">
    <source>
        <dbReference type="EMBL" id="GFD33446.1"/>
    </source>
</evidence>
<feature type="coiled-coil region" evidence="1">
    <location>
        <begin position="6"/>
        <end position="47"/>
    </location>
</feature>
<name>A0A699VJ61_TANCI</name>
<dbReference type="EMBL" id="BKCJ011435584">
    <property type="protein sequence ID" value="GFD33446.1"/>
    <property type="molecule type" value="Genomic_DNA"/>
</dbReference>
<sequence length="123" mass="13813">RRDQRIQARELEIKNLEARLETEAEMKKAAEDKSARLIKELEDLRARFSDLQVGNEHLSPQVATLQEQAFTDVVSAGLAKCKSEGLKHGVEHEQAQLKVESIEAYDPEAEAKFVGALQSLKDL</sequence>
<organism evidence="2">
    <name type="scientific">Tanacetum cinerariifolium</name>
    <name type="common">Dalmatian daisy</name>
    <name type="synonym">Chrysanthemum cinerariifolium</name>
    <dbReference type="NCBI Taxonomy" id="118510"/>
    <lineage>
        <taxon>Eukaryota</taxon>
        <taxon>Viridiplantae</taxon>
        <taxon>Streptophyta</taxon>
        <taxon>Embryophyta</taxon>
        <taxon>Tracheophyta</taxon>
        <taxon>Spermatophyta</taxon>
        <taxon>Magnoliopsida</taxon>
        <taxon>eudicotyledons</taxon>
        <taxon>Gunneridae</taxon>
        <taxon>Pentapetalae</taxon>
        <taxon>asterids</taxon>
        <taxon>campanulids</taxon>
        <taxon>Asterales</taxon>
        <taxon>Asteraceae</taxon>
        <taxon>Asteroideae</taxon>
        <taxon>Anthemideae</taxon>
        <taxon>Anthemidinae</taxon>
        <taxon>Tanacetum</taxon>
    </lineage>
</organism>
<evidence type="ECO:0000256" key="1">
    <source>
        <dbReference type="SAM" id="Coils"/>
    </source>
</evidence>
<feature type="non-terminal residue" evidence="2">
    <location>
        <position position="123"/>
    </location>
</feature>